<evidence type="ECO:0000313" key="15">
    <source>
        <dbReference type="EMBL" id="AHH29964.1"/>
    </source>
</evidence>
<keyword evidence="13" id="KW-0732">Signal</keyword>
<evidence type="ECO:0000256" key="5">
    <source>
        <dbReference type="ARBA" id="ARBA00022531"/>
    </source>
</evidence>
<keyword evidence="9" id="KW-0793">Thylakoid</keyword>
<evidence type="ECO:0000256" key="9">
    <source>
        <dbReference type="ARBA" id="ARBA00023078"/>
    </source>
</evidence>
<protein>
    <submittedName>
        <fullName evidence="15">Phycoerythrin alpha-subunit 1</fullName>
    </submittedName>
</protein>
<dbReference type="GO" id="GO:0030089">
    <property type="term" value="C:phycobilisome"/>
    <property type="evidence" value="ECO:0007669"/>
    <property type="project" value="InterPro"/>
</dbReference>
<keyword evidence="10" id="KW-0472">Membrane</keyword>
<evidence type="ECO:0000256" key="13">
    <source>
        <dbReference type="SAM" id="SignalP"/>
    </source>
</evidence>
<evidence type="ECO:0000256" key="8">
    <source>
        <dbReference type="ARBA" id="ARBA00022991"/>
    </source>
</evidence>
<dbReference type="GO" id="GO:0009535">
    <property type="term" value="C:chloroplast thylakoid membrane"/>
    <property type="evidence" value="ECO:0007669"/>
    <property type="project" value="UniProtKB-SubCell"/>
</dbReference>
<evidence type="ECO:0000256" key="11">
    <source>
        <dbReference type="ARBA" id="ARBA00023307"/>
    </source>
</evidence>
<dbReference type="SUPFAM" id="SSF56568">
    <property type="entry name" value="Non-globular alpha+beta subunits of globular proteins"/>
    <property type="match status" value="1"/>
</dbReference>
<comment type="similarity">
    <text evidence="2">Belongs to the phycoerythrin family.</text>
</comment>
<feature type="domain" description="Phycoerythrin alpha chain" evidence="14">
    <location>
        <begin position="95"/>
        <end position="139"/>
    </location>
</feature>
<evidence type="ECO:0000256" key="7">
    <source>
        <dbReference type="ARBA" id="ARBA00022982"/>
    </source>
</evidence>
<keyword evidence="11" id="KW-0089">Bile pigment</keyword>
<dbReference type="GO" id="GO:0015979">
    <property type="term" value="P:photosynthesis"/>
    <property type="evidence" value="ECO:0007669"/>
    <property type="project" value="UniProtKB-KW"/>
</dbReference>
<evidence type="ECO:0000256" key="12">
    <source>
        <dbReference type="ARBA" id="ARBA00033724"/>
    </source>
</evidence>
<evidence type="ECO:0000256" key="3">
    <source>
        <dbReference type="ARBA" id="ARBA00022448"/>
    </source>
</evidence>
<dbReference type="AlphaFoldDB" id="A0A067YSI9"/>
<dbReference type="InterPro" id="IPR004228">
    <property type="entry name" value="Phycoerythr_a"/>
</dbReference>
<dbReference type="InterPro" id="IPR006311">
    <property type="entry name" value="TAT_signal"/>
</dbReference>
<keyword evidence="7" id="KW-0249">Electron transport</keyword>
<reference evidence="15" key="1">
    <citation type="submission" date="2013-12" db="EMBL/GenBank/DDBJ databases">
        <title>Gene variety of cpeA encoding phycoerythrin alpha subunit in cryptophytes.</title>
        <authorList>
            <person name="Teng C.Y."/>
            <person name="Green B.R."/>
        </authorList>
    </citation>
    <scope>NUCLEOTIDE SEQUENCE</scope>
    <source>
        <strain evidence="15">CCMP705</strain>
    </source>
</reference>
<keyword evidence="5" id="KW-0602">Photosynthesis</keyword>
<gene>
    <name evidence="15" type="primary">cpeA1</name>
</gene>
<evidence type="ECO:0000256" key="1">
    <source>
        <dbReference type="ARBA" id="ARBA00004622"/>
    </source>
</evidence>
<keyword evidence="3" id="KW-0813">Transport</keyword>
<dbReference type="Gene3D" id="3.90.510.10">
    <property type="entry name" value="Phycoerythrin alpha chain"/>
    <property type="match status" value="1"/>
</dbReference>
<keyword evidence="4" id="KW-0150">Chloroplast</keyword>
<evidence type="ECO:0000256" key="2">
    <source>
        <dbReference type="ARBA" id="ARBA00010039"/>
    </source>
</evidence>
<dbReference type="EMBL" id="KF976867">
    <property type="protein sequence ID" value="AHH29964.1"/>
    <property type="molecule type" value="mRNA"/>
</dbReference>
<feature type="chain" id="PRO_5001648505" evidence="13">
    <location>
        <begin position="20"/>
        <end position="187"/>
    </location>
</feature>
<comment type="subcellular location">
    <subcellularLocation>
        <location evidence="1">Plastid</location>
        <location evidence="1">Chloroplast thylakoid membrane</location>
        <topology evidence="1">Peripheral membrane protein</topology>
        <orientation evidence="1">Lumenal side</orientation>
    </subcellularLocation>
</comment>
<dbReference type="Pfam" id="PF02972">
    <property type="entry name" value="Phycoerythr_ab"/>
    <property type="match status" value="1"/>
</dbReference>
<dbReference type="PROSITE" id="PS51318">
    <property type="entry name" value="TAT"/>
    <property type="match status" value="1"/>
</dbReference>
<accession>A0A067YSI9</accession>
<evidence type="ECO:0000256" key="4">
    <source>
        <dbReference type="ARBA" id="ARBA00022528"/>
    </source>
</evidence>
<feature type="signal peptide" evidence="13">
    <location>
        <begin position="1"/>
        <end position="19"/>
    </location>
</feature>
<proteinExistence type="evidence at transcript level"/>
<evidence type="ECO:0000259" key="14">
    <source>
        <dbReference type="Pfam" id="PF02972"/>
    </source>
</evidence>
<evidence type="ECO:0000256" key="6">
    <source>
        <dbReference type="ARBA" id="ARBA00022640"/>
    </source>
</evidence>
<dbReference type="InterPro" id="IPR037011">
    <property type="entry name" value="Phycoerythr-like_a_sf"/>
</dbReference>
<keyword evidence="8" id="KW-0157">Chromophore</keyword>
<evidence type="ECO:0000256" key="10">
    <source>
        <dbReference type="ARBA" id="ARBA00023136"/>
    </source>
</evidence>
<sequence>MMMKFSVGSLVLLASSAEAFSPMMSMESVSRRQVVQTGAAAAAVTAPFLKPAAAPAVELTEFDKTLSPDNSVLRVEKPMKKAKAGFVPDAKFDARAPWIIGFDHRGCSRPNVEYTGKKAGNDNDEMCVKVAMVNMNVYYEAEDMPKYIQQRQANYGWKFQDLLYTGYNGAYKPNSKLQDVAKERVAE</sequence>
<dbReference type="InterPro" id="IPR011070">
    <property type="entry name" value="Globular_prot_asu/bsu"/>
</dbReference>
<name>A0A067YSI9_9CRYP</name>
<keyword evidence="6" id="KW-0934">Plastid</keyword>
<comment type="function">
    <text evidence="12">Light-harvesting photosynthetic tetrapyrrole chromophore-protein from the phycobiliprotein complex.</text>
</comment>
<organism evidence="15">
    <name type="scientific">Proteomonas sulcata</name>
    <dbReference type="NCBI Taxonomy" id="77928"/>
    <lineage>
        <taxon>Eukaryota</taxon>
        <taxon>Cryptophyceae</taxon>
        <taxon>Pyrenomonadales</taxon>
        <taxon>Geminigeraceae</taxon>
        <taxon>Proteomonas</taxon>
    </lineage>
</organism>